<evidence type="ECO:0000313" key="8">
    <source>
        <dbReference type="Proteomes" id="UP000321328"/>
    </source>
</evidence>
<evidence type="ECO:0000259" key="4">
    <source>
        <dbReference type="Pfam" id="PF03007"/>
    </source>
</evidence>
<dbReference type="GO" id="GO:0009247">
    <property type="term" value="P:glycolipid biosynthetic process"/>
    <property type="evidence" value="ECO:0007669"/>
    <property type="project" value="InterPro"/>
</dbReference>
<evidence type="ECO:0000256" key="2">
    <source>
        <dbReference type="ARBA" id="ARBA00022676"/>
    </source>
</evidence>
<dbReference type="InterPro" id="IPR009721">
    <property type="entry name" value="O-acyltransferase_WSD1_C"/>
</dbReference>
<dbReference type="GO" id="GO:0016020">
    <property type="term" value="C:membrane"/>
    <property type="evidence" value="ECO:0007669"/>
    <property type="project" value="GOC"/>
</dbReference>
<feature type="domain" description="Diacylglycerol glucosyltransferase N-terminal" evidence="5">
    <location>
        <begin position="35"/>
        <end position="200"/>
    </location>
</feature>
<sequence length="831" mass="87033">MSSPTLLPQTTRTANPAAAPPRRLLLVTGSLGAGHHAAARAVEERARQVWPGVEVSWTETLDGMGRYTGRLFRAVYAGCIRRLPWLYELYLWLLWHVAPFRAGTRAIIGAWSGRGLARSLARHDPDLVVATFPEGITGLGWLRRRGRLAAPAVALIVDPAPHPLWADPALDLHLVSTAAGAQLLERAAPGARGRVSGLPVTARFVPPPESPGTAPADHRPRAYVSCGSMAFGDVAAACTAVLDAGADVLVSCSRDAAVRRRLDRLARTHPRGDRMRVVDWIDDPAGATGACDLVVTNAGGATAAETLACARPLLIFAPIAGHGRANAAVLARAGLATVCPGPAELAAAVAELIEPRRRAAVQRDLRAFLATSDLAADVAALAGLAAGRRATLGPRLRAQDALFLHAATARVPQQVGARILVEDPARRDDWPDHLVELIRRRVPEIGLLRRRLAPPRPGLPLHWVDDDAADPARHVRPRMVEIGPDADHPNWDDAVTAFFATPVDPVRTGWELQVARDRAVGQVAVLAKVHHALGDGLAVTDALVRLLADEESVRRVGPATQADPVRPTVAGRRAGAVNTVHTLRRAATVARGVANLALAGPAGASPLTGAVAGPGHRRVSVRLDGTQVRAKAKVHGVGTTVLLLAVIADTLHTLLAGRGPGTAVPATVRAMVPMTTRTSTGVGSRAAGNRTAAVSIDLPTGPMPAAERVARVASAVANGFSAGQPEAAAAVLTVLGLLPGRVQAVAVRQVYGKRFFHLLASVMPGVRRPLHCRGGLVSEVYPVLPLADGVALAVGALNWGRTTGIGITADPSIIGEIEEIPDRIAGSLRTM</sequence>
<protein>
    <submittedName>
        <fullName evidence="7">Uncharacterized protein</fullName>
    </submittedName>
</protein>
<feature type="domain" description="O-acyltransferase WSD1 C-terminal" evidence="6">
    <location>
        <begin position="688"/>
        <end position="831"/>
    </location>
</feature>
<dbReference type="STRING" id="1123024.GCA_000423625_02759"/>
<dbReference type="PANTHER" id="PTHR43025">
    <property type="entry name" value="MONOGALACTOSYLDIACYLGLYCEROL SYNTHASE"/>
    <property type="match status" value="1"/>
</dbReference>
<evidence type="ECO:0000256" key="1">
    <source>
        <dbReference type="ARBA" id="ARBA00006962"/>
    </source>
</evidence>
<feature type="domain" description="O-acyltransferase WSD1-like N-terminal" evidence="4">
    <location>
        <begin position="396"/>
        <end position="597"/>
    </location>
</feature>
<dbReference type="EMBL" id="BJVI01000008">
    <property type="protein sequence ID" value="GEL17351.1"/>
    <property type="molecule type" value="Genomic_DNA"/>
</dbReference>
<dbReference type="GO" id="GO:0004144">
    <property type="term" value="F:diacylglycerol O-acyltransferase activity"/>
    <property type="evidence" value="ECO:0007669"/>
    <property type="project" value="InterPro"/>
</dbReference>
<proteinExistence type="inferred from homology"/>
<dbReference type="Pfam" id="PF06925">
    <property type="entry name" value="MGDG_synth"/>
    <property type="match status" value="1"/>
</dbReference>
<dbReference type="GO" id="GO:0045017">
    <property type="term" value="P:glycerolipid biosynthetic process"/>
    <property type="evidence" value="ECO:0007669"/>
    <property type="project" value="InterPro"/>
</dbReference>
<dbReference type="InterPro" id="IPR004255">
    <property type="entry name" value="O-acyltransferase_WSD1_N"/>
</dbReference>
<keyword evidence="8" id="KW-1185">Reference proteome</keyword>
<evidence type="ECO:0000256" key="3">
    <source>
        <dbReference type="ARBA" id="ARBA00022679"/>
    </source>
</evidence>
<evidence type="ECO:0000259" key="6">
    <source>
        <dbReference type="Pfam" id="PF06974"/>
    </source>
</evidence>
<accession>A0A511CXS6</accession>
<name>A0A511CXS6_9PSEU</name>
<comment type="caution">
    <text evidence="7">The sequence shown here is derived from an EMBL/GenBank/DDBJ whole genome shotgun (WGS) entry which is preliminary data.</text>
</comment>
<keyword evidence="2" id="KW-0328">Glycosyltransferase</keyword>
<dbReference type="SUPFAM" id="SSF53756">
    <property type="entry name" value="UDP-Glycosyltransferase/glycogen phosphorylase"/>
    <property type="match status" value="1"/>
</dbReference>
<organism evidence="7 8">
    <name type="scientific">Pseudonocardia asaccharolytica DSM 44247 = NBRC 16224</name>
    <dbReference type="NCBI Taxonomy" id="1123024"/>
    <lineage>
        <taxon>Bacteria</taxon>
        <taxon>Bacillati</taxon>
        <taxon>Actinomycetota</taxon>
        <taxon>Actinomycetes</taxon>
        <taxon>Pseudonocardiales</taxon>
        <taxon>Pseudonocardiaceae</taxon>
        <taxon>Pseudonocardia</taxon>
    </lineage>
</organism>
<gene>
    <name evidence="7" type="ORF">PA7_11880</name>
</gene>
<dbReference type="PANTHER" id="PTHR43025:SF3">
    <property type="entry name" value="MONOGALACTOSYLDIACYLGLYCEROL SYNTHASE 1, CHLOROPLASTIC"/>
    <property type="match status" value="1"/>
</dbReference>
<evidence type="ECO:0000313" key="7">
    <source>
        <dbReference type="EMBL" id="GEL17351.1"/>
    </source>
</evidence>
<comment type="similarity">
    <text evidence="1">Belongs to the glycosyltransferase 28 family.</text>
</comment>
<evidence type="ECO:0000259" key="5">
    <source>
        <dbReference type="Pfam" id="PF06925"/>
    </source>
</evidence>
<dbReference type="Pfam" id="PF06974">
    <property type="entry name" value="WS_DGAT_C"/>
    <property type="match status" value="1"/>
</dbReference>
<dbReference type="Gene3D" id="3.40.50.2000">
    <property type="entry name" value="Glycogen Phosphorylase B"/>
    <property type="match status" value="1"/>
</dbReference>
<dbReference type="RefSeq" id="WP_051233007.1">
    <property type="nucleotide sequence ID" value="NZ_AUII01000011.1"/>
</dbReference>
<dbReference type="Pfam" id="PF03007">
    <property type="entry name" value="WS_DGAT_cat"/>
    <property type="match status" value="1"/>
</dbReference>
<dbReference type="InterPro" id="IPR050519">
    <property type="entry name" value="Glycosyltransf_28_UgtP"/>
</dbReference>
<reference evidence="7 8" key="1">
    <citation type="submission" date="2019-07" db="EMBL/GenBank/DDBJ databases">
        <title>Whole genome shotgun sequence of Pseudonocardia asaccharolytica NBRC 16224.</title>
        <authorList>
            <person name="Hosoyama A."/>
            <person name="Uohara A."/>
            <person name="Ohji S."/>
            <person name="Ichikawa N."/>
        </authorList>
    </citation>
    <scope>NUCLEOTIDE SEQUENCE [LARGE SCALE GENOMIC DNA]</scope>
    <source>
        <strain evidence="7 8">NBRC 16224</strain>
    </source>
</reference>
<dbReference type="OrthoDB" id="9810950at2"/>
<dbReference type="AlphaFoldDB" id="A0A511CXS6"/>
<dbReference type="Proteomes" id="UP000321328">
    <property type="component" value="Unassembled WGS sequence"/>
</dbReference>
<dbReference type="InterPro" id="IPR009695">
    <property type="entry name" value="Diacylglyc_glucosyltr_N"/>
</dbReference>
<dbReference type="GO" id="GO:0016758">
    <property type="term" value="F:hexosyltransferase activity"/>
    <property type="evidence" value="ECO:0007669"/>
    <property type="project" value="InterPro"/>
</dbReference>
<keyword evidence="3" id="KW-0808">Transferase</keyword>